<dbReference type="EMBL" id="EF082787">
    <property type="protein sequence ID" value="ABK22140.1"/>
    <property type="molecule type" value="mRNA"/>
</dbReference>
<proteinExistence type="evidence at transcript level"/>
<dbReference type="AlphaFoldDB" id="A9NNC9"/>
<name>A9NNC9_PICSI</name>
<accession>A9NNC9</accession>
<organism evidence="2">
    <name type="scientific">Picea sitchensis</name>
    <name type="common">Sitka spruce</name>
    <name type="synonym">Pinus sitchensis</name>
    <dbReference type="NCBI Taxonomy" id="3332"/>
    <lineage>
        <taxon>Eukaryota</taxon>
        <taxon>Viridiplantae</taxon>
        <taxon>Streptophyta</taxon>
        <taxon>Embryophyta</taxon>
        <taxon>Tracheophyta</taxon>
        <taxon>Spermatophyta</taxon>
        <taxon>Pinopsida</taxon>
        <taxon>Pinidae</taxon>
        <taxon>Conifers I</taxon>
        <taxon>Pinales</taxon>
        <taxon>Pinaceae</taxon>
        <taxon>Picea</taxon>
    </lineage>
</organism>
<dbReference type="PANTHER" id="PTHR34126:SF1">
    <property type="entry name" value="PEROXISOME BIOGENESIS PROTEIN 22"/>
    <property type="match status" value="1"/>
</dbReference>
<dbReference type="GO" id="GO:0007031">
    <property type="term" value="P:peroxisome organization"/>
    <property type="evidence" value="ECO:0007669"/>
    <property type="project" value="InterPro"/>
</dbReference>
<reference evidence="2" key="1">
    <citation type="journal article" date="2008" name="BMC Genomics">
        <title>A conifer genomics resource of 200,000 spruce (Picea spp.) ESTs and 6,464 high-quality, sequence-finished full-length cDNAs for Sitka spruce (Picea sitchensis).</title>
        <authorList>
            <person name="Ralph S.G."/>
            <person name="Chun H.J."/>
            <person name="Kolosova N."/>
            <person name="Cooper D."/>
            <person name="Oddy C."/>
            <person name="Ritland C.E."/>
            <person name="Kirkpatrick R."/>
            <person name="Moore R."/>
            <person name="Barber S."/>
            <person name="Holt R.A."/>
            <person name="Jones S.J."/>
            <person name="Marra M.A."/>
            <person name="Douglas C.J."/>
            <person name="Ritland K."/>
            <person name="Bohlmann J."/>
        </authorList>
    </citation>
    <scope>NUCLEOTIDE SEQUENCE</scope>
    <source>
        <tissue evidence="2">Bark</tissue>
    </source>
</reference>
<feature type="compositionally biased region" description="Polar residues" evidence="1">
    <location>
        <begin position="73"/>
        <end position="101"/>
    </location>
</feature>
<sequence length="285" mass="31168">MGDSLREALLELIRRFGTHVNAKMSNLIALLINHKNAGSIGALAGFALAIVFTWKYLKSPGGHHRRLEKRRNSPTANSDDNSQSTGETVLSSNVCQPSSSLNQTAVSPQEFTTMQLSLAQVVRQQLNGGRKITCQLLGVVLEESTPEELLEHAVVRPTVVDVLLEIAKGCDLYLIARVLDDDSEEKVISALDAVGVFTIGGMNRNKVLFCSTETGRSSFVRQLEPDWHIDTSAEIISQLARFIRYQLHISPVGSGYIASNVFGSDSLERYFGGIDTAEAVLCKHI</sequence>
<evidence type="ECO:0000256" key="1">
    <source>
        <dbReference type="SAM" id="MobiDB-lite"/>
    </source>
</evidence>
<dbReference type="PANTHER" id="PTHR34126">
    <property type="entry name" value="PEROXISOME BIOGENESIS PROTEIN 22"/>
    <property type="match status" value="1"/>
</dbReference>
<evidence type="ECO:0008006" key="3">
    <source>
        <dbReference type="Google" id="ProtNLM"/>
    </source>
</evidence>
<evidence type="ECO:0000313" key="2">
    <source>
        <dbReference type="EMBL" id="ABK22140.1"/>
    </source>
</evidence>
<dbReference type="InterPro" id="IPR037485">
    <property type="entry name" value="PEX22"/>
</dbReference>
<dbReference type="OMA" id="HEDNGMQ"/>
<protein>
    <recommendedName>
        <fullName evidence="3">Peroxisome biogenesis protein 22</fullName>
    </recommendedName>
</protein>
<feature type="region of interest" description="Disordered" evidence="1">
    <location>
        <begin position="62"/>
        <end position="101"/>
    </location>
</feature>
<dbReference type="Pfam" id="PF22978">
    <property type="entry name" value="HAD_Pex22"/>
    <property type="match status" value="1"/>
</dbReference>